<dbReference type="EMBL" id="FOJI01000023">
    <property type="protein sequence ID" value="SEW44745.1"/>
    <property type="molecule type" value="Genomic_DNA"/>
</dbReference>
<accession>A0A1I0RTL9</accession>
<sequence>MDAELEIAEKTHSELAIAYFKEGYNCSQSVFMAFCDDYDMDLEMALKISSSFGAGMGRLREVCGAVTGMFMVAGMIYGYTDPKDHTSKTEHYKRIQYLAKEFEEKNHSIICRELLGLGVGKDSPVPELRTAEYYKKRPCVELVGMAADIMEKYIEENR</sequence>
<dbReference type="Pfam" id="PF09719">
    <property type="entry name" value="C_GCAxxG_C_C"/>
    <property type="match status" value="1"/>
</dbReference>
<evidence type="ECO:0000313" key="2">
    <source>
        <dbReference type="Proteomes" id="UP000199701"/>
    </source>
</evidence>
<dbReference type="AlphaFoldDB" id="A0A1I0RTL9"/>
<organism evidence="1 2">
    <name type="scientific">[Clostridium] fimetarium</name>
    <dbReference type="NCBI Taxonomy" id="99656"/>
    <lineage>
        <taxon>Bacteria</taxon>
        <taxon>Bacillati</taxon>
        <taxon>Bacillota</taxon>
        <taxon>Clostridia</taxon>
        <taxon>Lachnospirales</taxon>
        <taxon>Lachnospiraceae</taxon>
    </lineage>
</organism>
<dbReference type="NCBIfam" id="TIGR01909">
    <property type="entry name" value="C_GCAxxG_C_C"/>
    <property type="match status" value="1"/>
</dbReference>
<protein>
    <submittedName>
        <fullName evidence="1">C_GCAxxG_C_C family probable redox protein</fullName>
    </submittedName>
</protein>
<dbReference type="InterPro" id="IPR010181">
    <property type="entry name" value="CGCAxxGCC_motif"/>
</dbReference>
<dbReference type="STRING" id="99656.SAMN05421659_12312"/>
<dbReference type="RefSeq" id="WP_242941081.1">
    <property type="nucleotide sequence ID" value="NZ_FOJI01000023.1"/>
</dbReference>
<reference evidence="1 2" key="1">
    <citation type="submission" date="2016-10" db="EMBL/GenBank/DDBJ databases">
        <authorList>
            <person name="de Groot N.N."/>
        </authorList>
    </citation>
    <scope>NUCLEOTIDE SEQUENCE [LARGE SCALE GENOMIC DNA]</scope>
    <source>
        <strain evidence="1 2">DSM 9179</strain>
    </source>
</reference>
<evidence type="ECO:0000313" key="1">
    <source>
        <dbReference type="EMBL" id="SEW44745.1"/>
    </source>
</evidence>
<name>A0A1I0RTL9_9FIRM</name>
<gene>
    <name evidence="1" type="ORF">SAMN05421659_12312</name>
</gene>
<dbReference type="Proteomes" id="UP000199701">
    <property type="component" value="Unassembled WGS sequence"/>
</dbReference>
<proteinExistence type="predicted"/>
<keyword evidence="2" id="KW-1185">Reference proteome</keyword>